<evidence type="ECO:0000256" key="2">
    <source>
        <dbReference type="ARBA" id="ARBA00012722"/>
    </source>
</evidence>
<feature type="binding site" evidence="14">
    <location>
        <position position="317"/>
    </location>
    <ligand>
        <name>NAD(+)</name>
        <dbReference type="ChEBI" id="CHEBI:57540"/>
    </ligand>
</feature>
<dbReference type="GO" id="GO:0006281">
    <property type="term" value="P:DNA repair"/>
    <property type="evidence" value="ECO:0007669"/>
    <property type="project" value="UniProtKB-KW"/>
</dbReference>
<dbReference type="GO" id="GO:0046872">
    <property type="term" value="F:metal ion binding"/>
    <property type="evidence" value="ECO:0007669"/>
    <property type="project" value="UniProtKB-KW"/>
</dbReference>
<dbReference type="SUPFAM" id="SSF47781">
    <property type="entry name" value="RuvA domain 2-like"/>
    <property type="match status" value="1"/>
</dbReference>
<evidence type="ECO:0000256" key="11">
    <source>
        <dbReference type="ARBA" id="ARBA00023204"/>
    </source>
</evidence>
<evidence type="ECO:0000256" key="15">
    <source>
        <dbReference type="RuleBase" id="RU000618"/>
    </source>
</evidence>
<comment type="caution">
    <text evidence="14">Lacks conserved residue(s) required for the propagation of feature annotation.</text>
</comment>
<feature type="active site" description="N6-AMP-lysine intermediate" evidence="14">
    <location>
        <position position="117"/>
    </location>
</feature>
<dbReference type="FunFam" id="1.10.150.20:FF:000006">
    <property type="entry name" value="DNA ligase"/>
    <property type="match status" value="1"/>
</dbReference>
<dbReference type="SMART" id="SM00278">
    <property type="entry name" value="HhH1"/>
    <property type="match status" value="3"/>
</dbReference>
<dbReference type="PIRSF" id="PIRSF001604">
    <property type="entry name" value="LigA"/>
    <property type="match status" value="1"/>
</dbReference>
<evidence type="ECO:0000256" key="14">
    <source>
        <dbReference type="HAMAP-Rule" id="MF_01588"/>
    </source>
</evidence>
<evidence type="ECO:0000313" key="17">
    <source>
        <dbReference type="EMBL" id="ETX00135.1"/>
    </source>
</evidence>
<dbReference type="CDD" id="cd00114">
    <property type="entry name" value="LIGANc"/>
    <property type="match status" value="1"/>
</dbReference>
<evidence type="ECO:0000256" key="7">
    <source>
        <dbReference type="ARBA" id="ARBA00022763"/>
    </source>
</evidence>
<dbReference type="AlphaFoldDB" id="W4LQH7"/>
<evidence type="ECO:0000256" key="3">
    <source>
        <dbReference type="ARBA" id="ARBA00013308"/>
    </source>
</evidence>
<evidence type="ECO:0000256" key="4">
    <source>
        <dbReference type="ARBA" id="ARBA00022598"/>
    </source>
</evidence>
<feature type="binding site" evidence="14">
    <location>
        <position position="434"/>
    </location>
    <ligand>
        <name>Zn(2+)</name>
        <dbReference type="ChEBI" id="CHEBI:29105"/>
    </ligand>
</feature>
<dbReference type="NCBIfam" id="NF005932">
    <property type="entry name" value="PRK07956.1"/>
    <property type="match status" value="1"/>
</dbReference>
<protein>
    <recommendedName>
        <fullName evidence="3 14">DNA ligase</fullName>
        <ecNumber evidence="2 14">6.5.1.2</ecNumber>
    </recommendedName>
    <alternativeName>
        <fullName evidence="14">Polydeoxyribonucleotide synthase [NAD(+)]</fullName>
    </alternativeName>
</protein>
<dbReference type="Gene3D" id="3.30.470.30">
    <property type="entry name" value="DNA ligase/mRNA capping enzyme"/>
    <property type="match status" value="1"/>
</dbReference>
<evidence type="ECO:0000256" key="10">
    <source>
        <dbReference type="ARBA" id="ARBA00023027"/>
    </source>
</evidence>
<dbReference type="SUPFAM" id="SSF50249">
    <property type="entry name" value="Nucleic acid-binding proteins"/>
    <property type="match status" value="1"/>
</dbReference>
<keyword evidence="5 14" id="KW-0235">DNA replication</keyword>
<dbReference type="GO" id="GO:0005829">
    <property type="term" value="C:cytosol"/>
    <property type="evidence" value="ECO:0007669"/>
    <property type="project" value="TreeGrafter"/>
</dbReference>
<dbReference type="SMART" id="SM00532">
    <property type="entry name" value="LIGANc"/>
    <property type="match status" value="1"/>
</dbReference>
<keyword evidence="9 14" id="KW-0460">Magnesium</keyword>
<keyword evidence="4 14" id="KW-0436">Ligase</keyword>
<dbReference type="FunFam" id="3.30.470.30:FF:000001">
    <property type="entry name" value="DNA ligase"/>
    <property type="match status" value="1"/>
</dbReference>
<dbReference type="InterPro" id="IPR036420">
    <property type="entry name" value="BRCT_dom_sf"/>
</dbReference>
<feature type="binding site" evidence="14">
    <location>
        <position position="293"/>
    </location>
    <ligand>
        <name>NAD(+)</name>
        <dbReference type="ChEBI" id="CHEBI:57540"/>
    </ligand>
</feature>
<dbReference type="PANTHER" id="PTHR23389:SF9">
    <property type="entry name" value="DNA LIGASE"/>
    <property type="match status" value="1"/>
</dbReference>
<dbReference type="NCBIfam" id="TIGR00575">
    <property type="entry name" value="dnlj"/>
    <property type="match status" value="1"/>
</dbReference>
<dbReference type="InterPro" id="IPR001357">
    <property type="entry name" value="BRCT_dom"/>
</dbReference>
<evidence type="ECO:0000256" key="5">
    <source>
        <dbReference type="ARBA" id="ARBA00022705"/>
    </source>
</evidence>
<dbReference type="PROSITE" id="PS01055">
    <property type="entry name" value="DNA_LIGASE_N1"/>
    <property type="match status" value="1"/>
</dbReference>
<comment type="cofactor">
    <cofactor evidence="14">
        <name>Mg(2+)</name>
        <dbReference type="ChEBI" id="CHEBI:18420"/>
    </cofactor>
    <cofactor evidence="14">
        <name>Mn(2+)</name>
        <dbReference type="ChEBI" id="CHEBI:29035"/>
    </cofactor>
</comment>
<comment type="caution">
    <text evidence="17">The sequence shown here is derived from an EMBL/GenBank/DDBJ whole genome shotgun (WGS) entry which is preliminary data.</text>
</comment>
<dbReference type="Gene3D" id="3.40.50.10190">
    <property type="entry name" value="BRCT domain"/>
    <property type="match status" value="1"/>
</dbReference>
<reference evidence="17 18" key="1">
    <citation type="journal article" date="2014" name="Nature">
        <title>An environmental bacterial taxon with a large and distinct metabolic repertoire.</title>
        <authorList>
            <person name="Wilson M.C."/>
            <person name="Mori T."/>
            <person name="Ruckert C."/>
            <person name="Uria A.R."/>
            <person name="Helf M.J."/>
            <person name="Takada K."/>
            <person name="Gernert C."/>
            <person name="Steffens U.A."/>
            <person name="Heycke N."/>
            <person name="Schmitt S."/>
            <person name="Rinke C."/>
            <person name="Helfrich E.J."/>
            <person name="Brachmann A.O."/>
            <person name="Gurgui C."/>
            <person name="Wakimoto T."/>
            <person name="Kracht M."/>
            <person name="Crusemann M."/>
            <person name="Hentschel U."/>
            <person name="Abe I."/>
            <person name="Matsunaga S."/>
            <person name="Kalinowski J."/>
            <person name="Takeyama H."/>
            <person name="Piel J."/>
        </authorList>
    </citation>
    <scope>NUCLEOTIDE SEQUENCE [LARGE SCALE GENOMIC DNA]</scope>
    <source>
        <strain evidence="18">TSY2</strain>
    </source>
</reference>
<dbReference type="InterPro" id="IPR004150">
    <property type="entry name" value="NAD_DNA_ligase_OB"/>
</dbReference>
<keyword evidence="14" id="KW-0464">Manganese</keyword>
<evidence type="ECO:0000256" key="6">
    <source>
        <dbReference type="ARBA" id="ARBA00022723"/>
    </source>
</evidence>
<feature type="binding site" evidence="14">
    <location>
        <position position="414"/>
    </location>
    <ligand>
        <name>Zn(2+)</name>
        <dbReference type="ChEBI" id="CHEBI:29105"/>
    </ligand>
</feature>
<dbReference type="Gene3D" id="2.40.50.140">
    <property type="entry name" value="Nucleic acid-binding proteins"/>
    <property type="match status" value="1"/>
</dbReference>
<comment type="function">
    <text evidence="1 14">DNA ligase that catalyzes the formation of phosphodiester linkages between 5'-phosphoryl and 3'-hydroxyl groups in double-stranded DNA using NAD as a coenzyme and as the energy source for the reaction. It is essential for DNA replication and repair of damaged DNA.</text>
</comment>
<dbReference type="CDD" id="cd17748">
    <property type="entry name" value="BRCT_DNA_ligase_like"/>
    <property type="match status" value="1"/>
</dbReference>
<dbReference type="GO" id="GO:0003911">
    <property type="term" value="F:DNA ligase (NAD+) activity"/>
    <property type="evidence" value="ECO:0007669"/>
    <property type="project" value="UniProtKB-UniRule"/>
</dbReference>
<feature type="binding site" evidence="14">
    <location>
        <begin position="84"/>
        <end position="85"/>
    </location>
    <ligand>
        <name>NAD(+)</name>
        <dbReference type="ChEBI" id="CHEBI:57540"/>
    </ligand>
</feature>
<dbReference type="Pfam" id="PF01653">
    <property type="entry name" value="DNA_ligase_aden"/>
    <property type="match status" value="1"/>
</dbReference>
<dbReference type="Pfam" id="PF00533">
    <property type="entry name" value="BRCT"/>
    <property type="match status" value="1"/>
</dbReference>
<dbReference type="FunFam" id="2.40.50.140:FF:000012">
    <property type="entry name" value="DNA ligase"/>
    <property type="match status" value="1"/>
</dbReference>
<dbReference type="InterPro" id="IPR010994">
    <property type="entry name" value="RuvA_2-like"/>
</dbReference>
<dbReference type="PATRIC" id="fig|1429439.4.peg.6676"/>
<dbReference type="Gene3D" id="1.10.150.20">
    <property type="entry name" value="5' to 3' exonuclease, C-terminal subdomain"/>
    <property type="match status" value="2"/>
</dbReference>
<organism evidence="17 18">
    <name type="scientific">Candidatus Entotheonella gemina</name>
    <dbReference type="NCBI Taxonomy" id="1429439"/>
    <lineage>
        <taxon>Bacteria</taxon>
        <taxon>Pseudomonadati</taxon>
        <taxon>Nitrospinota/Tectimicrobiota group</taxon>
        <taxon>Candidatus Tectimicrobiota</taxon>
        <taxon>Candidatus Entotheonellia</taxon>
        <taxon>Candidatus Entotheonellales</taxon>
        <taxon>Candidatus Entotheonellaceae</taxon>
        <taxon>Candidatus Entotheonella</taxon>
    </lineage>
</organism>
<dbReference type="Pfam" id="PF03120">
    <property type="entry name" value="OB_DNA_ligase"/>
    <property type="match status" value="1"/>
</dbReference>
<dbReference type="SUPFAM" id="SSF52113">
    <property type="entry name" value="BRCT domain"/>
    <property type="match status" value="1"/>
</dbReference>
<keyword evidence="18" id="KW-1185">Reference proteome</keyword>
<dbReference type="HOGENOM" id="CLU_007764_2_1_7"/>
<dbReference type="Pfam" id="PF12826">
    <property type="entry name" value="HHH_2"/>
    <property type="match status" value="1"/>
</dbReference>
<evidence type="ECO:0000259" key="16">
    <source>
        <dbReference type="PROSITE" id="PS50172"/>
    </source>
</evidence>
<evidence type="ECO:0000256" key="1">
    <source>
        <dbReference type="ARBA" id="ARBA00004067"/>
    </source>
</evidence>
<dbReference type="InterPro" id="IPR004149">
    <property type="entry name" value="Znf_DNAligase_C4"/>
</dbReference>
<dbReference type="GO" id="GO:0006260">
    <property type="term" value="P:DNA replication"/>
    <property type="evidence" value="ECO:0007669"/>
    <property type="project" value="UniProtKB-KW"/>
</dbReference>
<dbReference type="FunFam" id="1.10.287.610:FF:000002">
    <property type="entry name" value="DNA ligase"/>
    <property type="match status" value="1"/>
</dbReference>
<comment type="similarity">
    <text evidence="13 14">Belongs to the NAD-dependent DNA ligase family. LigA subfamily.</text>
</comment>
<dbReference type="InterPro" id="IPR003583">
    <property type="entry name" value="Hlx-hairpin-Hlx_DNA-bd_motif"/>
</dbReference>
<dbReference type="FunFam" id="1.10.150.20:FF:000007">
    <property type="entry name" value="DNA ligase"/>
    <property type="match status" value="1"/>
</dbReference>
<dbReference type="PANTHER" id="PTHR23389">
    <property type="entry name" value="CHROMOSOME TRANSMISSION FIDELITY FACTOR 18"/>
    <property type="match status" value="1"/>
</dbReference>
<dbReference type="EC" id="6.5.1.2" evidence="2 14"/>
<evidence type="ECO:0000256" key="13">
    <source>
        <dbReference type="ARBA" id="ARBA00060881"/>
    </source>
</evidence>
<dbReference type="InterPro" id="IPR018239">
    <property type="entry name" value="DNA_ligase_AS"/>
</dbReference>
<evidence type="ECO:0000256" key="8">
    <source>
        <dbReference type="ARBA" id="ARBA00022833"/>
    </source>
</evidence>
<comment type="catalytic activity">
    <reaction evidence="12 14 15">
        <text>NAD(+) + (deoxyribonucleotide)n-3'-hydroxyl + 5'-phospho-(deoxyribonucleotide)m = (deoxyribonucleotide)n+m + AMP + beta-nicotinamide D-nucleotide.</text>
        <dbReference type="EC" id="6.5.1.2"/>
    </reaction>
</comment>
<dbReference type="InterPro" id="IPR001679">
    <property type="entry name" value="DNA_ligase"/>
</dbReference>
<feature type="binding site" evidence="14">
    <location>
        <begin position="35"/>
        <end position="39"/>
    </location>
    <ligand>
        <name>NAD(+)</name>
        <dbReference type="ChEBI" id="CHEBI:57540"/>
    </ligand>
</feature>
<dbReference type="EMBL" id="AZHX01001760">
    <property type="protein sequence ID" value="ETX00135.1"/>
    <property type="molecule type" value="Genomic_DNA"/>
</dbReference>
<dbReference type="InterPro" id="IPR013839">
    <property type="entry name" value="DNAligase_adenylation"/>
</dbReference>
<dbReference type="Gene3D" id="6.20.10.30">
    <property type="match status" value="1"/>
</dbReference>
<keyword evidence="11 14" id="KW-0234">DNA repair</keyword>
<dbReference type="Proteomes" id="UP000019140">
    <property type="component" value="Unassembled WGS sequence"/>
</dbReference>
<dbReference type="GO" id="GO:0003677">
    <property type="term" value="F:DNA binding"/>
    <property type="evidence" value="ECO:0007669"/>
    <property type="project" value="InterPro"/>
</dbReference>
<dbReference type="SMART" id="SM00292">
    <property type="entry name" value="BRCT"/>
    <property type="match status" value="1"/>
</dbReference>
<dbReference type="PROSITE" id="PS50172">
    <property type="entry name" value="BRCT"/>
    <property type="match status" value="1"/>
</dbReference>
<dbReference type="SUPFAM" id="SSF56091">
    <property type="entry name" value="DNA ligase/mRNA capping enzyme, catalytic domain"/>
    <property type="match status" value="1"/>
</dbReference>
<feature type="binding site" evidence="14">
    <location>
        <position position="411"/>
    </location>
    <ligand>
        <name>Zn(2+)</name>
        <dbReference type="ChEBI" id="CHEBI:29105"/>
    </ligand>
</feature>
<dbReference type="Pfam" id="PF03119">
    <property type="entry name" value="DNA_ligase_ZBD"/>
    <property type="match status" value="1"/>
</dbReference>
<dbReference type="InterPro" id="IPR013840">
    <property type="entry name" value="DNAligase_N"/>
</dbReference>
<dbReference type="HAMAP" id="MF_01588">
    <property type="entry name" value="DNA_ligase_A"/>
    <property type="match status" value="1"/>
</dbReference>
<name>W4LQH7_9BACT</name>
<feature type="binding site" evidence="14">
    <location>
        <position position="138"/>
    </location>
    <ligand>
        <name>NAD(+)</name>
        <dbReference type="ChEBI" id="CHEBI:57540"/>
    </ligand>
</feature>
<dbReference type="InterPro" id="IPR033136">
    <property type="entry name" value="DNA_ligase_CS"/>
</dbReference>
<keyword evidence="10 14" id="KW-0520">NAD</keyword>
<dbReference type="Pfam" id="PF14520">
    <property type="entry name" value="HHH_5"/>
    <property type="match status" value="1"/>
</dbReference>
<evidence type="ECO:0000256" key="9">
    <source>
        <dbReference type="ARBA" id="ARBA00022842"/>
    </source>
</evidence>
<feature type="binding site" evidence="14">
    <location>
        <position position="176"/>
    </location>
    <ligand>
        <name>NAD(+)</name>
        <dbReference type="ChEBI" id="CHEBI:57540"/>
    </ligand>
</feature>
<gene>
    <name evidence="14" type="primary">ligA</name>
    <name evidence="17" type="ORF">ETSY2_39620</name>
</gene>
<accession>W4LQH7</accession>
<keyword evidence="6 14" id="KW-0479">Metal-binding</keyword>
<keyword evidence="7 14" id="KW-0227">DNA damage</keyword>
<feature type="binding site" evidence="14">
    <location>
        <position position="115"/>
    </location>
    <ligand>
        <name>NAD(+)</name>
        <dbReference type="ChEBI" id="CHEBI:57540"/>
    </ligand>
</feature>
<dbReference type="PROSITE" id="PS01056">
    <property type="entry name" value="DNA_LIGASE_N2"/>
    <property type="match status" value="1"/>
</dbReference>
<dbReference type="Gene3D" id="1.10.287.610">
    <property type="entry name" value="Helix hairpin bin"/>
    <property type="match status" value="1"/>
</dbReference>
<evidence type="ECO:0000313" key="18">
    <source>
        <dbReference type="Proteomes" id="UP000019140"/>
    </source>
</evidence>
<keyword evidence="8 14" id="KW-0862">Zinc</keyword>
<proteinExistence type="inferred from homology"/>
<evidence type="ECO:0000256" key="12">
    <source>
        <dbReference type="ARBA" id="ARBA00034005"/>
    </source>
</evidence>
<feature type="domain" description="BRCT" evidence="16">
    <location>
        <begin position="596"/>
        <end position="676"/>
    </location>
</feature>
<dbReference type="InterPro" id="IPR012340">
    <property type="entry name" value="NA-bd_OB-fold"/>
</dbReference>
<sequence>MADREALSQRLEALRDRIRFHQQQYFVKDQPTISDAEYDALFRELKALEDEYPELITPDSPTQRVGGAVAEGFASVEHATPMLSLDNAMNTEALREFEERLQRLIPDQRWRYVVEPKIDGLGVALLYERGVLARGATRGDGRVGEEITQNLRAINSIPLRLKGPLADLQRLEIRGEVYMPKKAFAQLNRQLEEDGQNPFANPRNAAAGSLRLLDSRESARRPLDIFLYNLGYAEPNHTHANHWEVLQTLADAGCKINPSITLCDSIDEVIHICQSLEAQRHDLDYDADGAVVKVDSIALQARFGATAHHPRWAIAFKFAAQQATTRVLDMSISVGRTGALTPTADLEPVHIAGVTVSRASLHNEDEIQRKDIRVNDTVVVERAGDVIPQVVRVVLDERPADSVPFVMPIQCPICQTAVYRPAGEAVARCPNAACPAQIKERLLHYGSRRAMDIDGMGTAIVDQLVDRELVTDFADLYHLDVPTLAELERLAEKSAGNLVAAIDRSRERGLARLLHGLGIRHAGERVASILAARYHSIDNLMQAPAEELAEINDIGPVIAESVQQFFSQEDNRRTIERLRTAGVKLDEPVAKSDAAPGTQTLAGKVFVLTGSLPTLTRNQARDLITAAGGRVTSSVTRKTDYVVAGQDPGSKYQQAERLAIPILDEDSLQQLLQAEG</sequence>
<dbReference type="InterPro" id="IPR041663">
    <property type="entry name" value="DisA/LigA_HHH"/>
</dbReference>